<proteinExistence type="predicted"/>
<dbReference type="AlphaFoldDB" id="A0A1I7KW23"/>
<feature type="coiled-coil region" evidence="1">
    <location>
        <begin position="325"/>
        <end position="359"/>
    </location>
</feature>
<evidence type="ECO:0000256" key="1">
    <source>
        <dbReference type="SAM" id="Coils"/>
    </source>
</evidence>
<dbReference type="Gene3D" id="1.25.40.10">
    <property type="entry name" value="Tetratricopeptide repeat domain"/>
    <property type="match status" value="1"/>
</dbReference>
<keyword evidence="4" id="KW-1185">Reference proteome</keyword>
<name>A0A1I7KW23_9BURK</name>
<sequence>MLIKKTLLPAALALGVAAASLAPLPEANAQGAKPKRAAPEAQPAVNFDAIIAETVELIGKNELIPALSMARKAVQARPVNYKAHYYVAFVLFRMGNWDMADDAVRETLRFSTDDVRDDVLKLQQAIAWGRASSQAATDAVAAQEEGLNGKAAALFKQAWEAGYQQPENAFSAAQLFSTRLSQPVAAGKLLREVLAKSADPDVAARAQTELSKLQAQLNGIAAAKLKAAEGASGQPRQQLLAEALDADPDHLPAHALRAKLAAQAGDITALKGVLQGLSRRNKLDPALLKGEEYSELVKDPAFAAWLNDLMGGAAVQQLQAEIAELDRIRALKARYAEQKAEYERQVRQYQATLAEHKKFAPCVNQAKAVHQRCEATIPALDTGFLGIGSNADTVAAMRVGCQGQLQTNFNQCRGAYPEQPPVAPVAPTAPAI</sequence>
<protein>
    <submittedName>
        <fullName evidence="3">Uncharacterized protein</fullName>
    </submittedName>
</protein>
<evidence type="ECO:0000256" key="2">
    <source>
        <dbReference type="SAM" id="SignalP"/>
    </source>
</evidence>
<dbReference type="SUPFAM" id="SSF48452">
    <property type="entry name" value="TPR-like"/>
    <property type="match status" value="1"/>
</dbReference>
<evidence type="ECO:0000313" key="4">
    <source>
        <dbReference type="Proteomes" id="UP000199391"/>
    </source>
</evidence>
<keyword evidence="1" id="KW-0175">Coiled coil</keyword>
<dbReference type="RefSeq" id="WP_093557368.1">
    <property type="nucleotide sequence ID" value="NZ_FPBO01000020.1"/>
</dbReference>
<feature type="signal peptide" evidence="2">
    <location>
        <begin position="1"/>
        <end position="29"/>
    </location>
</feature>
<gene>
    <name evidence="3" type="ORF">SAMN05216552_102068</name>
</gene>
<reference evidence="4" key="1">
    <citation type="submission" date="2016-10" db="EMBL/GenBank/DDBJ databases">
        <authorList>
            <person name="Varghese N."/>
            <person name="Submissions S."/>
        </authorList>
    </citation>
    <scope>NUCLEOTIDE SEQUENCE [LARGE SCALE GENOMIC DNA]</scope>
    <source>
        <strain evidence="4">CGMCC 1.11014</strain>
    </source>
</reference>
<feature type="chain" id="PRO_5011631005" evidence="2">
    <location>
        <begin position="30"/>
        <end position="432"/>
    </location>
</feature>
<dbReference type="Proteomes" id="UP000199391">
    <property type="component" value="Unassembled WGS sequence"/>
</dbReference>
<dbReference type="InterPro" id="IPR011990">
    <property type="entry name" value="TPR-like_helical_dom_sf"/>
</dbReference>
<dbReference type="EMBL" id="FPBO01000020">
    <property type="protein sequence ID" value="SFV01702.1"/>
    <property type="molecule type" value="Genomic_DNA"/>
</dbReference>
<dbReference type="STRING" id="1035707.SAMN05216552_102068"/>
<evidence type="ECO:0000313" key="3">
    <source>
        <dbReference type="EMBL" id="SFV01702.1"/>
    </source>
</evidence>
<keyword evidence="2" id="KW-0732">Signal</keyword>
<accession>A0A1I7KW23</accession>
<organism evidence="3 4">
    <name type="scientific">Pseudoduganella namucuonensis</name>
    <dbReference type="NCBI Taxonomy" id="1035707"/>
    <lineage>
        <taxon>Bacteria</taxon>
        <taxon>Pseudomonadati</taxon>
        <taxon>Pseudomonadota</taxon>
        <taxon>Betaproteobacteria</taxon>
        <taxon>Burkholderiales</taxon>
        <taxon>Oxalobacteraceae</taxon>
        <taxon>Telluria group</taxon>
        <taxon>Pseudoduganella</taxon>
    </lineage>
</organism>